<evidence type="ECO:0000256" key="3">
    <source>
        <dbReference type="ARBA" id="ARBA00043952"/>
    </source>
</evidence>
<dbReference type="GO" id="GO:0061685">
    <property type="term" value="F:diphthine methylesterase activity"/>
    <property type="evidence" value="ECO:0007669"/>
    <property type="project" value="TreeGrafter"/>
</dbReference>
<dbReference type="PANTHER" id="PTHR46042:SF1">
    <property type="entry name" value="DIPHTHINE METHYLTRANSFERASE"/>
    <property type="match status" value="1"/>
</dbReference>
<keyword evidence="5" id="KW-1185">Reference proteome</keyword>
<comment type="pathway">
    <text evidence="3">Protein modification.</text>
</comment>
<keyword evidence="2" id="KW-0677">Repeat</keyword>
<keyword evidence="1" id="KW-0853">WD repeat</keyword>
<dbReference type="SUPFAM" id="SSF50978">
    <property type="entry name" value="WD40 repeat-like"/>
    <property type="match status" value="1"/>
</dbReference>
<name>A0AA43QEK2_9LECA</name>
<evidence type="ECO:0000256" key="1">
    <source>
        <dbReference type="ARBA" id="ARBA00022574"/>
    </source>
</evidence>
<dbReference type="InterPro" id="IPR015943">
    <property type="entry name" value="WD40/YVTN_repeat-like_dom_sf"/>
</dbReference>
<dbReference type="GO" id="GO:0017183">
    <property type="term" value="P:protein histidyl modification to diphthamide"/>
    <property type="evidence" value="ECO:0007669"/>
    <property type="project" value="TreeGrafter"/>
</dbReference>
<accession>A0AA43QEK2</accession>
<dbReference type="Gene3D" id="2.130.10.10">
    <property type="entry name" value="YVTN repeat-like/Quinoprotein amine dehydrogenase"/>
    <property type="match status" value="1"/>
</dbReference>
<dbReference type="Proteomes" id="UP001161017">
    <property type="component" value="Unassembled WGS sequence"/>
</dbReference>
<comment type="caution">
    <text evidence="4">The sequence shown here is derived from an EMBL/GenBank/DDBJ whole genome shotgun (WGS) entry which is preliminary data.</text>
</comment>
<evidence type="ECO:0000313" key="4">
    <source>
        <dbReference type="EMBL" id="MDI1485157.1"/>
    </source>
</evidence>
<reference evidence="4" key="1">
    <citation type="journal article" date="2023" name="Genome Biol. Evol.">
        <title>First Whole Genome Sequence and Flow Cytometry Genome Size Data for the Lichen-Forming Fungus Ramalina farinacea (Ascomycota).</title>
        <authorList>
            <person name="Llewellyn T."/>
            <person name="Mian S."/>
            <person name="Hill R."/>
            <person name="Leitch I.J."/>
            <person name="Gaya E."/>
        </authorList>
    </citation>
    <scope>NUCLEOTIDE SEQUENCE</scope>
    <source>
        <strain evidence="4">LIQ254RAFAR</strain>
    </source>
</reference>
<dbReference type="PANTHER" id="PTHR46042">
    <property type="entry name" value="DIPHTHINE METHYLTRANSFERASE"/>
    <property type="match status" value="1"/>
</dbReference>
<organism evidence="4 5">
    <name type="scientific">Ramalina farinacea</name>
    <dbReference type="NCBI Taxonomy" id="258253"/>
    <lineage>
        <taxon>Eukaryota</taxon>
        <taxon>Fungi</taxon>
        <taxon>Dikarya</taxon>
        <taxon>Ascomycota</taxon>
        <taxon>Pezizomycotina</taxon>
        <taxon>Lecanoromycetes</taxon>
        <taxon>OSLEUM clade</taxon>
        <taxon>Lecanoromycetidae</taxon>
        <taxon>Lecanorales</taxon>
        <taxon>Lecanorineae</taxon>
        <taxon>Ramalinaceae</taxon>
        <taxon>Ramalina</taxon>
    </lineage>
</organism>
<dbReference type="InterPro" id="IPR036322">
    <property type="entry name" value="WD40_repeat_dom_sf"/>
</dbReference>
<dbReference type="EMBL" id="JAPUFD010000001">
    <property type="protein sequence ID" value="MDI1485157.1"/>
    <property type="molecule type" value="Genomic_DNA"/>
</dbReference>
<protein>
    <submittedName>
        <fullName evidence="4">Uncharacterized protein</fullName>
    </submittedName>
</protein>
<gene>
    <name evidence="4" type="ORF">OHK93_000292</name>
</gene>
<dbReference type="InterPro" id="IPR052415">
    <property type="entry name" value="Diphthine_MTase"/>
</dbReference>
<dbReference type="AlphaFoldDB" id="A0AA43QEK2"/>
<proteinExistence type="predicted"/>
<evidence type="ECO:0000313" key="5">
    <source>
        <dbReference type="Proteomes" id="UP001161017"/>
    </source>
</evidence>
<evidence type="ECO:0000256" key="2">
    <source>
        <dbReference type="ARBA" id="ARBA00022737"/>
    </source>
</evidence>
<dbReference type="GO" id="GO:0005737">
    <property type="term" value="C:cytoplasm"/>
    <property type="evidence" value="ECO:0007669"/>
    <property type="project" value="TreeGrafter"/>
</dbReference>
<sequence>MDEIPDCVTLTSTVVDQPISCLEFSSVHHSLLLVGTYHLQKDDESEKAAEQGQSRSGSIVVFELMDEAFNHRRTHQTGFAVLDLKFSPGSENLFAVAGSVGQINLFFLDVADSFAITKTRSFTVDEPSILVLSLEWARIADESRIAASLSNGKVVVLSFDADKDSLCSVQAHDLEAWYVTWYNSDHTFLCSGGDDSAFCVHACVSDNPQGDKIDLERSDDQIEMQITRLSKNSKIHEAGVTAVLPLGKNEAGEMMIATGSYDERLRLLRCSSGSGKCQLEAEVKIGGGVWRLSLTEDGPTQVAPGNTFRILASCMHAGPRIVELQWTHEDKWSIRILARFLGHESMNYASGILRDKKSGLKVVSSSFYDQKLCLWQFEER</sequence>